<comment type="caution">
    <text evidence="2">The sequence shown here is derived from an EMBL/GenBank/DDBJ whole genome shotgun (WGS) entry which is preliminary data.</text>
</comment>
<name>A0ABD0QXC6_CIRMR</name>
<proteinExistence type="predicted"/>
<evidence type="ECO:0000313" key="3">
    <source>
        <dbReference type="Proteomes" id="UP001529510"/>
    </source>
</evidence>
<feature type="region of interest" description="Disordered" evidence="1">
    <location>
        <begin position="1"/>
        <end position="21"/>
    </location>
</feature>
<evidence type="ECO:0000313" key="2">
    <source>
        <dbReference type="EMBL" id="KAL0189976.1"/>
    </source>
</evidence>
<evidence type="ECO:0000256" key="1">
    <source>
        <dbReference type="SAM" id="MobiDB-lite"/>
    </source>
</evidence>
<gene>
    <name evidence="2" type="ORF">M9458_017075</name>
</gene>
<sequence>MEVIRRKDSDSNGLFSDNSDNDCEDMGACGQTTGVCLCENNPFTTCDQHPQE</sequence>
<dbReference type="AlphaFoldDB" id="A0ABD0QXC6"/>
<protein>
    <submittedName>
        <fullName evidence="2">Uncharacterized protein</fullName>
    </submittedName>
</protein>
<accession>A0ABD0QXC6</accession>
<feature type="compositionally biased region" description="Basic and acidic residues" evidence="1">
    <location>
        <begin position="1"/>
        <end position="10"/>
    </location>
</feature>
<reference evidence="2 3" key="1">
    <citation type="submission" date="2024-05" db="EMBL/GenBank/DDBJ databases">
        <title>Genome sequencing and assembly of Indian major carp, Cirrhinus mrigala (Hamilton, 1822).</title>
        <authorList>
            <person name="Mohindra V."/>
            <person name="Chowdhury L.M."/>
            <person name="Lal K."/>
            <person name="Jena J.K."/>
        </authorList>
    </citation>
    <scope>NUCLEOTIDE SEQUENCE [LARGE SCALE GENOMIC DNA]</scope>
    <source>
        <strain evidence="2">CM1030</strain>
        <tissue evidence="2">Blood</tissue>
    </source>
</reference>
<keyword evidence="3" id="KW-1185">Reference proteome</keyword>
<organism evidence="2 3">
    <name type="scientific">Cirrhinus mrigala</name>
    <name type="common">Mrigala</name>
    <dbReference type="NCBI Taxonomy" id="683832"/>
    <lineage>
        <taxon>Eukaryota</taxon>
        <taxon>Metazoa</taxon>
        <taxon>Chordata</taxon>
        <taxon>Craniata</taxon>
        <taxon>Vertebrata</taxon>
        <taxon>Euteleostomi</taxon>
        <taxon>Actinopterygii</taxon>
        <taxon>Neopterygii</taxon>
        <taxon>Teleostei</taxon>
        <taxon>Ostariophysi</taxon>
        <taxon>Cypriniformes</taxon>
        <taxon>Cyprinidae</taxon>
        <taxon>Labeoninae</taxon>
        <taxon>Labeonini</taxon>
        <taxon>Cirrhinus</taxon>
    </lineage>
</organism>
<dbReference type="Proteomes" id="UP001529510">
    <property type="component" value="Unassembled WGS sequence"/>
</dbReference>
<dbReference type="EMBL" id="JAMKFB020000007">
    <property type="protein sequence ID" value="KAL0189976.1"/>
    <property type="molecule type" value="Genomic_DNA"/>
</dbReference>
<feature type="non-terminal residue" evidence="2">
    <location>
        <position position="52"/>
    </location>
</feature>